<dbReference type="Proteomes" id="UP000829925">
    <property type="component" value="Chromosome"/>
</dbReference>
<dbReference type="SUPFAM" id="SSF52833">
    <property type="entry name" value="Thioredoxin-like"/>
    <property type="match status" value="1"/>
</dbReference>
<feature type="domain" description="Thioredoxin" evidence="5">
    <location>
        <begin position="130"/>
        <end position="269"/>
    </location>
</feature>
<dbReference type="PROSITE" id="PS00194">
    <property type="entry name" value="THIOREDOXIN_1"/>
    <property type="match status" value="1"/>
</dbReference>
<sequence length="269" mass="31215">MQKELEEYFIIQDSLWHQFFVDRELVRAKFAQTFDSGNKALVEQWADSVRNFEYKVSGYYAAAAHVFAQQYPASVVTLYAMLNNRGDRPSTERFRQYYQAMPVELQQSFYGRKLDKELARNEKRDVNNQRFVGQRVQSLAGKNPDGKELDAEQIFQQNKFTLVEFWASWCGPCRMEMPKYYSLHKQYQGKGFGMVGVSLDTNHNKWQNAIAEDSLQMHHLSELKGTSGEDMQRFGINAIPANLLVDETGKIVAVDIPYPKLKKKLQQDL</sequence>
<gene>
    <name evidence="6" type="ORF">MUN82_00760</name>
</gene>
<dbReference type="InterPro" id="IPR050553">
    <property type="entry name" value="Thioredoxin_ResA/DsbE_sf"/>
</dbReference>
<dbReference type="EMBL" id="CP095053">
    <property type="protein sequence ID" value="UOR05645.1"/>
    <property type="molecule type" value="Genomic_DNA"/>
</dbReference>
<evidence type="ECO:0000259" key="5">
    <source>
        <dbReference type="PROSITE" id="PS51352"/>
    </source>
</evidence>
<protein>
    <submittedName>
        <fullName evidence="6">TlpA family protein disulfide reductase</fullName>
    </submittedName>
</protein>
<dbReference type="CDD" id="cd02966">
    <property type="entry name" value="TlpA_like_family"/>
    <property type="match status" value="1"/>
</dbReference>
<accession>A0A8T9SUT4</accession>
<keyword evidence="4" id="KW-0676">Redox-active center</keyword>
<dbReference type="KEGG" id="haei:MUN82_00760"/>
<dbReference type="GO" id="GO:0017004">
    <property type="term" value="P:cytochrome complex assembly"/>
    <property type="evidence" value="ECO:0007669"/>
    <property type="project" value="UniProtKB-KW"/>
</dbReference>
<keyword evidence="3" id="KW-1015">Disulfide bond</keyword>
<dbReference type="InterPro" id="IPR013766">
    <property type="entry name" value="Thioredoxin_domain"/>
</dbReference>
<reference evidence="6 7" key="1">
    <citation type="submission" date="2022-04" db="EMBL/GenBank/DDBJ databases">
        <title>Hymenobacter sp. isolated from the air.</title>
        <authorList>
            <person name="Won M."/>
            <person name="Lee C.-M."/>
            <person name="Woen H.-Y."/>
            <person name="Kwon S.-W."/>
        </authorList>
    </citation>
    <scope>NUCLEOTIDE SEQUENCE [LARGE SCALE GENOMIC DNA]</scope>
    <source>
        <strain evidence="7">5413 J-13</strain>
    </source>
</reference>
<evidence type="ECO:0000256" key="3">
    <source>
        <dbReference type="ARBA" id="ARBA00023157"/>
    </source>
</evidence>
<evidence type="ECO:0000313" key="6">
    <source>
        <dbReference type="EMBL" id="UOR05645.1"/>
    </source>
</evidence>
<dbReference type="GO" id="GO:0030313">
    <property type="term" value="C:cell envelope"/>
    <property type="evidence" value="ECO:0007669"/>
    <property type="project" value="UniProtKB-SubCell"/>
</dbReference>
<organism evidence="6 7">
    <name type="scientific">Hymenobacter aerilatus</name>
    <dbReference type="NCBI Taxonomy" id="2932251"/>
    <lineage>
        <taxon>Bacteria</taxon>
        <taxon>Pseudomonadati</taxon>
        <taxon>Bacteroidota</taxon>
        <taxon>Cytophagia</taxon>
        <taxon>Cytophagales</taxon>
        <taxon>Hymenobacteraceae</taxon>
        <taxon>Hymenobacter</taxon>
    </lineage>
</organism>
<evidence type="ECO:0000313" key="7">
    <source>
        <dbReference type="Proteomes" id="UP000829925"/>
    </source>
</evidence>
<dbReference type="AlphaFoldDB" id="A0A8T9SUT4"/>
<evidence type="ECO:0000256" key="1">
    <source>
        <dbReference type="ARBA" id="ARBA00004196"/>
    </source>
</evidence>
<dbReference type="PANTHER" id="PTHR42852">
    <property type="entry name" value="THIOL:DISULFIDE INTERCHANGE PROTEIN DSBE"/>
    <property type="match status" value="1"/>
</dbReference>
<name>A0A8T9SUT4_9BACT</name>
<dbReference type="PROSITE" id="PS51352">
    <property type="entry name" value="THIOREDOXIN_2"/>
    <property type="match status" value="1"/>
</dbReference>
<comment type="subcellular location">
    <subcellularLocation>
        <location evidence="1">Cell envelope</location>
    </subcellularLocation>
</comment>
<proteinExistence type="predicted"/>
<evidence type="ECO:0000256" key="2">
    <source>
        <dbReference type="ARBA" id="ARBA00022748"/>
    </source>
</evidence>
<dbReference type="InterPro" id="IPR017937">
    <property type="entry name" value="Thioredoxin_CS"/>
</dbReference>
<keyword evidence="7" id="KW-1185">Reference proteome</keyword>
<dbReference type="Pfam" id="PF08534">
    <property type="entry name" value="Redoxin"/>
    <property type="match status" value="1"/>
</dbReference>
<dbReference type="Gene3D" id="3.40.30.10">
    <property type="entry name" value="Glutaredoxin"/>
    <property type="match status" value="1"/>
</dbReference>
<keyword evidence="2" id="KW-0201">Cytochrome c-type biogenesis</keyword>
<dbReference type="InterPro" id="IPR013740">
    <property type="entry name" value="Redoxin"/>
</dbReference>
<dbReference type="InterPro" id="IPR036249">
    <property type="entry name" value="Thioredoxin-like_sf"/>
</dbReference>
<dbReference type="PANTHER" id="PTHR42852:SF6">
    <property type="entry name" value="THIOL:DISULFIDE INTERCHANGE PROTEIN DSBE"/>
    <property type="match status" value="1"/>
</dbReference>
<dbReference type="RefSeq" id="WP_245093977.1">
    <property type="nucleotide sequence ID" value="NZ_CP095053.1"/>
</dbReference>
<evidence type="ECO:0000256" key="4">
    <source>
        <dbReference type="ARBA" id="ARBA00023284"/>
    </source>
</evidence>
<dbReference type="GO" id="GO:0016491">
    <property type="term" value="F:oxidoreductase activity"/>
    <property type="evidence" value="ECO:0007669"/>
    <property type="project" value="InterPro"/>
</dbReference>